<proteinExistence type="predicted"/>
<comment type="caution">
    <text evidence="2">The sequence shown here is derived from an EMBL/GenBank/DDBJ whole genome shotgun (WGS) entry which is preliminary data.</text>
</comment>
<feature type="region of interest" description="Disordered" evidence="1">
    <location>
        <begin position="224"/>
        <end position="334"/>
    </location>
</feature>
<keyword evidence="3" id="KW-1185">Reference proteome</keyword>
<feature type="region of interest" description="Disordered" evidence="1">
    <location>
        <begin position="532"/>
        <end position="562"/>
    </location>
</feature>
<reference evidence="2 3" key="1">
    <citation type="submission" date="2024-09" db="EMBL/GenBank/DDBJ databases">
        <title>Genome sequencing and assembly of Phytophthora oleae, isolate VK10A, causative agent of rot of olive drupes.</title>
        <authorList>
            <person name="Conti Taguali S."/>
            <person name="Riolo M."/>
            <person name="La Spada F."/>
            <person name="Cacciola S.O."/>
            <person name="Dionisio G."/>
        </authorList>
    </citation>
    <scope>NUCLEOTIDE SEQUENCE [LARGE SCALE GENOMIC DNA]</scope>
    <source>
        <strain evidence="2 3">VK10A</strain>
    </source>
</reference>
<feature type="compositionally biased region" description="Basic and acidic residues" evidence="1">
    <location>
        <begin position="66"/>
        <end position="87"/>
    </location>
</feature>
<feature type="region of interest" description="Disordered" evidence="1">
    <location>
        <begin position="1"/>
        <end position="202"/>
    </location>
</feature>
<evidence type="ECO:0000313" key="2">
    <source>
        <dbReference type="EMBL" id="KAL3672880.1"/>
    </source>
</evidence>
<feature type="compositionally biased region" description="Low complexity" evidence="1">
    <location>
        <begin position="541"/>
        <end position="553"/>
    </location>
</feature>
<evidence type="ECO:0000313" key="3">
    <source>
        <dbReference type="Proteomes" id="UP001632037"/>
    </source>
</evidence>
<feature type="region of interest" description="Disordered" evidence="1">
    <location>
        <begin position="635"/>
        <end position="677"/>
    </location>
</feature>
<gene>
    <name evidence="2" type="ORF">V7S43_002182</name>
</gene>
<evidence type="ECO:0000256" key="1">
    <source>
        <dbReference type="SAM" id="MobiDB-lite"/>
    </source>
</evidence>
<feature type="compositionally biased region" description="Polar residues" evidence="1">
    <location>
        <begin position="668"/>
        <end position="677"/>
    </location>
</feature>
<feature type="compositionally biased region" description="Polar residues" evidence="1">
    <location>
        <begin position="472"/>
        <end position="488"/>
    </location>
</feature>
<feature type="compositionally biased region" description="Basic and acidic residues" evidence="1">
    <location>
        <begin position="121"/>
        <end position="173"/>
    </location>
</feature>
<feature type="compositionally biased region" description="Basic and acidic residues" evidence="1">
    <location>
        <begin position="231"/>
        <end position="243"/>
    </location>
</feature>
<organism evidence="2 3">
    <name type="scientific">Phytophthora oleae</name>
    <dbReference type="NCBI Taxonomy" id="2107226"/>
    <lineage>
        <taxon>Eukaryota</taxon>
        <taxon>Sar</taxon>
        <taxon>Stramenopiles</taxon>
        <taxon>Oomycota</taxon>
        <taxon>Peronosporomycetes</taxon>
        <taxon>Peronosporales</taxon>
        <taxon>Peronosporaceae</taxon>
        <taxon>Phytophthora</taxon>
    </lineage>
</organism>
<feature type="region of interest" description="Disordered" evidence="1">
    <location>
        <begin position="419"/>
        <end position="438"/>
    </location>
</feature>
<sequence>MPPGNDGRASRRPMPRQLDMSGWGVDSSSTALDSDRDRRTSRQADDFNYRQTREEQDSFGSLRVNEFQHRREEPQHSLEWRSSRTSEFDVSSLSSRHSTIGGSTLAFTSSDSSSGQRHGGISRDSHTSDRENNQRETNEFSRYDRNESSRSLSDDQSRANRFSSHRETSERSITRTAESSSYRGIAESASSLGYGRPDNYAESRLSYGKADSIREAESPVAIRASANTEIFTHDKESTRKAPESRTSSLFDNQDERQSPTDSESSIPPTSPYSDCDSIASKIRDPKPSIPFPVSSDRRMRPLSPCSSVSTTRTTSSTIRSKTSSNSKRTTQSDNVMSDLRDDLYAFRKEMREVFIRVEDMVDVHRSFFKSDPSTGTPIYRNDLEQEAEEQANEAFKQLANLRKHFTRLAKVFERSQSSSDGWSVPIQERRTPTPVPESLSRLQRVQQAASNHSSDGDTCAKISDVPEDNGSDCISVTSDNTDEASTMEHSPITPEKCQLNTNFSTDSTSSYLSPQLQSRWRKNSSVSSIANISARTRTQRGSSLSSVSAGSSLPDQCSKASASDTDSIFKDFDQRMEQIRSSLNAIASGKKPQHSTVDSTAVAPKNFTDGGADSPICAMMAATRTRTTLREALRISRRLDGDSDEEDNSRPHSGDREAELRQLLQELNQINAGNDDD</sequence>
<feature type="region of interest" description="Disordered" evidence="1">
    <location>
        <begin position="446"/>
        <end position="496"/>
    </location>
</feature>
<accession>A0ABD3G4E1</accession>
<feature type="compositionally biased region" description="Basic and acidic residues" evidence="1">
    <location>
        <begin position="648"/>
        <end position="660"/>
    </location>
</feature>
<feature type="compositionally biased region" description="Basic and acidic residues" evidence="1">
    <location>
        <begin position="33"/>
        <end position="56"/>
    </location>
</feature>
<protein>
    <submittedName>
        <fullName evidence="2">Uncharacterized protein</fullName>
    </submittedName>
</protein>
<dbReference type="AlphaFoldDB" id="A0ABD3G4E1"/>
<feature type="compositionally biased region" description="Polar residues" evidence="1">
    <location>
        <begin position="88"/>
        <end position="108"/>
    </location>
</feature>
<dbReference type="EMBL" id="JBIMZQ010000003">
    <property type="protein sequence ID" value="KAL3672880.1"/>
    <property type="molecule type" value="Genomic_DNA"/>
</dbReference>
<name>A0ABD3G4E1_9STRA</name>
<dbReference type="Proteomes" id="UP001632037">
    <property type="component" value="Unassembled WGS sequence"/>
</dbReference>
<feature type="compositionally biased region" description="Low complexity" evidence="1">
    <location>
        <begin position="306"/>
        <end position="332"/>
    </location>
</feature>